<gene>
    <name evidence="7" type="ORF">CR165_11680</name>
</gene>
<dbReference type="InterPro" id="IPR000914">
    <property type="entry name" value="SBP_5_dom"/>
</dbReference>
<dbReference type="SUPFAM" id="SSF53850">
    <property type="entry name" value="Periplasmic binding protein-like II"/>
    <property type="match status" value="1"/>
</dbReference>
<accession>A0A2U1V4B8</accession>
<dbReference type="PANTHER" id="PTHR30290">
    <property type="entry name" value="PERIPLASMIC BINDING COMPONENT OF ABC TRANSPORTER"/>
    <property type="match status" value="1"/>
</dbReference>
<evidence type="ECO:0000256" key="2">
    <source>
        <dbReference type="ARBA" id="ARBA00005695"/>
    </source>
</evidence>
<dbReference type="PANTHER" id="PTHR30290:SF9">
    <property type="entry name" value="OLIGOPEPTIDE-BINDING PROTEIN APPA"/>
    <property type="match status" value="1"/>
</dbReference>
<evidence type="ECO:0000256" key="5">
    <source>
        <dbReference type="SAM" id="SignalP"/>
    </source>
</evidence>
<dbReference type="Proteomes" id="UP000245048">
    <property type="component" value="Unassembled WGS sequence"/>
</dbReference>
<dbReference type="GO" id="GO:0030288">
    <property type="term" value="C:outer membrane-bounded periplasmic space"/>
    <property type="evidence" value="ECO:0007669"/>
    <property type="project" value="UniProtKB-ARBA"/>
</dbReference>
<dbReference type="RefSeq" id="WP_109517163.1">
    <property type="nucleotide sequence ID" value="NZ_PDOA01000006.1"/>
</dbReference>
<reference evidence="8" key="1">
    <citation type="submission" date="2017-10" db="EMBL/GenBank/DDBJ databases">
        <authorList>
            <person name="Toshchakov S.V."/>
            <person name="Goeva M.A."/>
        </authorList>
    </citation>
    <scope>NUCLEOTIDE SEQUENCE [LARGE SCALE GENOMIC DNA]</scope>
    <source>
        <strain evidence="8">JR1/69-1-13</strain>
    </source>
</reference>
<protein>
    <submittedName>
        <fullName evidence="7">ABC transporter substrate-binding protein</fullName>
    </submittedName>
</protein>
<comment type="caution">
    <text evidence="7">The sequence shown here is derived from an EMBL/GenBank/DDBJ whole genome shotgun (WGS) entry which is preliminary data.</text>
</comment>
<dbReference type="OrthoDB" id="9773508at2"/>
<comment type="subcellular location">
    <subcellularLocation>
        <location evidence="1">Periplasm</location>
    </subcellularLocation>
</comment>
<dbReference type="GO" id="GO:0043190">
    <property type="term" value="C:ATP-binding cassette (ABC) transporter complex"/>
    <property type="evidence" value="ECO:0007669"/>
    <property type="project" value="InterPro"/>
</dbReference>
<feature type="chain" id="PRO_5015725907" evidence="5">
    <location>
        <begin position="32"/>
        <end position="533"/>
    </location>
</feature>
<dbReference type="EMBL" id="PDOA01000006">
    <property type="protein sequence ID" value="PWC28768.1"/>
    <property type="molecule type" value="Genomic_DNA"/>
</dbReference>
<dbReference type="InterPro" id="IPR039424">
    <property type="entry name" value="SBP_5"/>
</dbReference>
<dbReference type="Gene3D" id="3.40.190.10">
    <property type="entry name" value="Periplasmic binding protein-like II"/>
    <property type="match status" value="1"/>
</dbReference>
<organism evidence="7 8">
    <name type="scientific">Teichococcus aestuarii</name>
    <dbReference type="NCBI Taxonomy" id="568898"/>
    <lineage>
        <taxon>Bacteria</taxon>
        <taxon>Pseudomonadati</taxon>
        <taxon>Pseudomonadota</taxon>
        <taxon>Alphaproteobacteria</taxon>
        <taxon>Acetobacterales</taxon>
        <taxon>Roseomonadaceae</taxon>
        <taxon>Roseomonas</taxon>
    </lineage>
</organism>
<keyword evidence="8" id="KW-1185">Reference proteome</keyword>
<proteinExistence type="inferred from homology"/>
<keyword evidence="4 5" id="KW-0732">Signal</keyword>
<evidence type="ECO:0000313" key="8">
    <source>
        <dbReference type="Proteomes" id="UP000245048"/>
    </source>
</evidence>
<dbReference type="Gene3D" id="3.90.76.10">
    <property type="entry name" value="Dipeptide-binding Protein, Domain 1"/>
    <property type="match status" value="1"/>
</dbReference>
<dbReference type="Pfam" id="PF00496">
    <property type="entry name" value="SBP_bac_5"/>
    <property type="match status" value="1"/>
</dbReference>
<dbReference type="GO" id="GO:1904680">
    <property type="term" value="F:peptide transmembrane transporter activity"/>
    <property type="evidence" value="ECO:0007669"/>
    <property type="project" value="TreeGrafter"/>
</dbReference>
<dbReference type="PIRSF" id="PIRSF002741">
    <property type="entry name" value="MppA"/>
    <property type="match status" value="1"/>
</dbReference>
<sequence length="533" mass="58236">MTDEPVRVRGPFARIGAAACGALLLAAPAVAETLRIGVGAPATSLDPHFHNNGPNNALTMHLFDRLVERDARARPQPSLAESWTQLSPTLWEFRLRRDATWHDGRPFTADDVLFSFERAPAVPNSPGGFGAFLRMIARAEAVDAHTLRLHTRQPHPLLPVDLGSVSIIARHAAAGAGTEDYNAGRATIGTGPYRLGEYRAGSAAVLLRNDAYWGGAEPWSRVDYRFLPNDGARTAALLAGDVDLIDQIPTSDLARLRRDPGVTVSEVASLRTMFLAPVYSIDGNHPQVTDHAGRPLPENPFRDPRVRKALSMAIQRDALAERVMEGAARPTGQWLPEGAFGYNPAVQPTPYDPEAAKALLAEAGYPEGFRLTIATPNDRWPNDARLSQAVAQMWTRIGVRSGVEALPYAAFVPRRTRQELPMQMAAWGSSTGEAINYLVSIAGTYDRARLSGAANMWRYSDPKLDEMTARAAATLDDTGREALLREAVAYYAETMPYIQLVQLTTSWGVRKGLTHEPRMDERTVAMGVRPAPR</sequence>
<dbReference type="Gene3D" id="3.10.105.10">
    <property type="entry name" value="Dipeptide-binding Protein, Domain 3"/>
    <property type="match status" value="1"/>
</dbReference>
<evidence type="ECO:0000256" key="4">
    <source>
        <dbReference type="ARBA" id="ARBA00022729"/>
    </source>
</evidence>
<feature type="domain" description="Solute-binding protein family 5" evidence="6">
    <location>
        <begin position="75"/>
        <end position="444"/>
    </location>
</feature>
<keyword evidence="3" id="KW-0813">Transport</keyword>
<feature type="signal peptide" evidence="5">
    <location>
        <begin position="1"/>
        <end position="31"/>
    </location>
</feature>
<evidence type="ECO:0000256" key="1">
    <source>
        <dbReference type="ARBA" id="ARBA00004418"/>
    </source>
</evidence>
<evidence type="ECO:0000259" key="6">
    <source>
        <dbReference type="Pfam" id="PF00496"/>
    </source>
</evidence>
<evidence type="ECO:0000256" key="3">
    <source>
        <dbReference type="ARBA" id="ARBA00022448"/>
    </source>
</evidence>
<name>A0A2U1V4B8_9PROT</name>
<evidence type="ECO:0000313" key="7">
    <source>
        <dbReference type="EMBL" id="PWC28768.1"/>
    </source>
</evidence>
<dbReference type="GO" id="GO:0015833">
    <property type="term" value="P:peptide transport"/>
    <property type="evidence" value="ECO:0007669"/>
    <property type="project" value="TreeGrafter"/>
</dbReference>
<comment type="similarity">
    <text evidence="2">Belongs to the bacterial solute-binding protein 5 family.</text>
</comment>
<dbReference type="InterPro" id="IPR030678">
    <property type="entry name" value="Peptide/Ni-bd"/>
</dbReference>
<dbReference type="AlphaFoldDB" id="A0A2U1V4B8"/>
<dbReference type="CDD" id="cd08498">
    <property type="entry name" value="PBP2_NikA_DppA_OppA_like_2"/>
    <property type="match status" value="1"/>
</dbReference>